<dbReference type="SMART" id="SM00353">
    <property type="entry name" value="HLH"/>
    <property type="match status" value="1"/>
</dbReference>
<protein>
    <recommendedName>
        <fullName evidence="7">BHLH domain-containing protein</fullName>
    </recommendedName>
</protein>
<comment type="subcellular location">
    <subcellularLocation>
        <location evidence="1">Nucleus</location>
    </subcellularLocation>
</comment>
<dbReference type="GO" id="GO:0000981">
    <property type="term" value="F:DNA-binding transcription factor activity, RNA polymerase II-specific"/>
    <property type="evidence" value="ECO:0007669"/>
    <property type="project" value="TreeGrafter"/>
</dbReference>
<comment type="caution">
    <text evidence="8">The sequence shown here is derived from an EMBL/GenBank/DDBJ whole genome shotgun (WGS) entry which is preliminary data.</text>
</comment>
<feature type="region of interest" description="Disordered" evidence="6">
    <location>
        <begin position="141"/>
        <end position="185"/>
    </location>
</feature>
<gene>
    <name evidence="8" type="ORF">PENTCL1PPCAC_12837</name>
</gene>
<dbReference type="GO" id="GO:0046983">
    <property type="term" value="F:protein dimerization activity"/>
    <property type="evidence" value="ECO:0007669"/>
    <property type="project" value="InterPro"/>
</dbReference>
<evidence type="ECO:0000313" key="8">
    <source>
        <dbReference type="EMBL" id="GMS90662.1"/>
    </source>
</evidence>
<dbReference type="InterPro" id="IPR052207">
    <property type="entry name" value="Max-like/E-box_TFs"/>
</dbReference>
<dbReference type="FunFam" id="4.10.280.10:FF:000127">
    <property type="entry name" value="Helix-loop-helix protein 11"/>
    <property type="match status" value="1"/>
</dbReference>
<keyword evidence="3" id="KW-0238">DNA-binding</keyword>
<dbReference type="PANTHER" id="PTHR15741:SF27">
    <property type="entry name" value="TRANSCRIPTION FACTOR AP-4"/>
    <property type="match status" value="1"/>
</dbReference>
<dbReference type="GO" id="GO:0005634">
    <property type="term" value="C:nucleus"/>
    <property type="evidence" value="ECO:0007669"/>
    <property type="project" value="UniProtKB-SubCell"/>
</dbReference>
<feature type="domain" description="BHLH" evidence="7">
    <location>
        <begin position="82"/>
        <end position="133"/>
    </location>
</feature>
<evidence type="ECO:0000313" key="9">
    <source>
        <dbReference type="Proteomes" id="UP001432027"/>
    </source>
</evidence>
<dbReference type="Pfam" id="PF00010">
    <property type="entry name" value="HLH"/>
    <property type="match status" value="1"/>
</dbReference>
<keyword evidence="2" id="KW-0805">Transcription regulation</keyword>
<evidence type="ECO:0000259" key="7">
    <source>
        <dbReference type="PROSITE" id="PS50888"/>
    </source>
</evidence>
<dbReference type="GO" id="GO:0000978">
    <property type="term" value="F:RNA polymerase II cis-regulatory region sequence-specific DNA binding"/>
    <property type="evidence" value="ECO:0007669"/>
    <property type="project" value="TreeGrafter"/>
</dbReference>
<dbReference type="InterPro" id="IPR036638">
    <property type="entry name" value="HLH_DNA-bd_sf"/>
</dbReference>
<accession>A0AAV5T8E4</accession>
<evidence type="ECO:0000256" key="1">
    <source>
        <dbReference type="ARBA" id="ARBA00004123"/>
    </source>
</evidence>
<feature type="compositionally biased region" description="Low complexity" evidence="6">
    <location>
        <begin position="175"/>
        <end position="185"/>
    </location>
</feature>
<dbReference type="Gene3D" id="4.10.280.10">
    <property type="entry name" value="Helix-loop-helix DNA-binding domain"/>
    <property type="match status" value="1"/>
</dbReference>
<dbReference type="AlphaFoldDB" id="A0AAV5T8E4"/>
<evidence type="ECO:0000256" key="2">
    <source>
        <dbReference type="ARBA" id="ARBA00023015"/>
    </source>
</evidence>
<dbReference type="PROSITE" id="PS50888">
    <property type="entry name" value="BHLH"/>
    <property type="match status" value="1"/>
</dbReference>
<name>A0AAV5T8E4_9BILA</name>
<evidence type="ECO:0000256" key="4">
    <source>
        <dbReference type="ARBA" id="ARBA00023163"/>
    </source>
</evidence>
<dbReference type="PANTHER" id="PTHR15741">
    <property type="entry name" value="BASIC HELIX-LOOP-HELIX ZIP TRANSCRIPTION FACTOR"/>
    <property type="match status" value="1"/>
</dbReference>
<dbReference type="CDD" id="cd11419">
    <property type="entry name" value="bHLHzip_TFAP4"/>
    <property type="match status" value="1"/>
</dbReference>
<keyword evidence="5" id="KW-0539">Nucleus</keyword>
<evidence type="ECO:0000256" key="5">
    <source>
        <dbReference type="ARBA" id="ARBA00023242"/>
    </source>
</evidence>
<reference evidence="8" key="1">
    <citation type="submission" date="2023-10" db="EMBL/GenBank/DDBJ databases">
        <title>Genome assembly of Pristionchus species.</title>
        <authorList>
            <person name="Yoshida K."/>
            <person name="Sommer R.J."/>
        </authorList>
    </citation>
    <scope>NUCLEOTIDE SEQUENCE</scope>
    <source>
        <strain evidence="8">RS0144</strain>
    </source>
</reference>
<dbReference type="SUPFAM" id="SSF47459">
    <property type="entry name" value="HLH, helix-loop-helix DNA-binding domain"/>
    <property type="match status" value="1"/>
</dbReference>
<dbReference type="EMBL" id="BTSX01000003">
    <property type="protein sequence ID" value="GMS90662.1"/>
    <property type="molecule type" value="Genomic_DNA"/>
</dbReference>
<keyword evidence="9" id="KW-1185">Reference proteome</keyword>
<evidence type="ECO:0000256" key="6">
    <source>
        <dbReference type="SAM" id="MobiDB-lite"/>
    </source>
</evidence>
<evidence type="ECO:0000256" key="3">
    <source>
        <dbReference type="ARBA" id="ARBA00023125"/>
    </source>
</evidence>
<sequence>MVRSESADEERMKMEMMDDLDDDCLDVDTVDGAPVMLSADAVRMRAWTEAGGRAMGGCGGSASVSPTNGVEKTGNADIDRRIRRQIANCNERRRMQSINAGFQSLRALLPRKEGEKLSKAAILQQTAELIQQLRAERSRYLERTGSSEEDMIPSGPPSAVWKKPRLERESDSFESIPSSSSSSAASSQNNIAAAAAAQSTSAAAAVATAAALATSTPTTSSLSGEIPQITELQQQLEHERVMRLYLESKLRTIGSASTTPTPLSPIPSFGGLGGLAGLQNSPLLDSTRLLGGGGGGAAALAASAAAADSQQQQQAAAAAAAASSVIRPTPTQPLRVDVSLANLVSLSTPTLQQQMEMLQSAVSSSSSLPPAVSTPPSAFTARTLNVLLEAIKQMEGAVTASSPPPSSHSNLLVR</sequence>
<dbReference type="InterPro" id="IPR011598">
    <property type="entry name" value="bHLH_dom"/>
</dbReference>
<organism evidence="8 9">
    <name type="scientific">Pristionchus entomophagus</name>
    <dbReference type="NCBI Taxonomy" id="358040"/>
    <lineage>
        <taxon>Eukaryota</taxon>
        <taxon>Metazoa</taxon>
        <taxon>Ecdysozoa</taxon>
        <taxon>Nematoda</taxon>
        <taxon>Chromadorea</taxon>
        <taxon>Rhabditida</taxon>
        <taxon>Rhabditina</taxon>
        <taxon>Diplogasteromorpha</taxon>
        <taxon>Diplogasteroidea</taxon>
        <taxon>Neodiplogasteridae</taxon>
        <taxon>Pristionchus</taxon>
    </lineage>
</organism>
<keyword evidence="4" id="KW-0804">Transcription</keyword>
<dbReference type="Proteomes" id="UP001432027">
    <property type="component" value="Unassembled WGS sequence"/>
</dbReference>
<proteinExistence type="predicted"/>